<evidence type="ECO:0000313" key="5">
    <source>
        <dbReference type="Proteomes" id="UP001329825"/>
    </source>
</evidence>
<reference evidence="4 5" key="1">
    <citation type="submission" date="2024-01" db="EMBL/GenBank/DDBJ databases">
        <title>Comparative genomics of Cryptococcus and Kwoniella reveals pathogenesis evolution and contrasting modes of karyotype evolution via chromosome fusion or intercentromeric recombination.</title>
        <authorList>
            <person name="Coelho M.A."/>
            <person name="David-Palma M."/>
            <person name="Shea T."/>
            <person name="Bowers K."/>
            <person name="McGinley-Smith S."/>
            <person name="Mohammad A.W."/>
            <person name="Gnirke A."/>
            <person name="Yurkov A.M."/>
            <person name="Nowrousian M."/>
            <person name="Sun S."/>
            <person name="Cuomo C.A."/>
            <person name="Heitman J."/>
        </authorList>
    </citation>
    <scope>NUCLEOTIDE SEQUENCE [LARGE SCALE GENOMIC DNA]</scope>
    <source>
        <strain evidence="4">CBS 11374</strain>
    </source>
</reference>
<dbReference type="Gene3D" id="3.40.50.2000">
    <property type="entry name" value="Glycogen Phosphorylase B"/>
    <property type="match status" value="1"/>
</dbReference>
<organism evidence="4 5">
    <name type="scientific">Kwoniella shivajii</name>
    <dbReference type="NCBI Taxonomy" id="564305"/>
    <lineage>
        <taxon>Eukaryota</taxon>
        <taxon>Fungi</taxon>
        <taxon>Dikarya</taxon>
        <taxon>Basidiomycota</taxon>
        <taxon>Agaricomycotina</taxon>
        <taxon>Tremellomycetes</taxon>
        <taxon>Tremellales</taxon>
        <taxon>Cryptococcaceae</taxon>
        <taxon>Kwoniella</taxon>
    </lineage>
</organism>
<name>A0ABZ1CS01_9TREE</name>
<gene>
    <name evidence="4" type="ORF">IL334_001442</name>
</gene>
<accession>A0ABZ1CS01</accession>
<feature type="domain" description="Erythromycin biosynthesis protein CIII-like C-terminal" evidence="3">
    <location>
        <begin position="362"/>
        <end position="470"/>
    </location>
</feature>
<dbReference type="InterPro" id="IPR050271">
    <property type="entry name" value="UDP-glycosyltransferase"/>
</dbReference>
<proteinExistence type="predicted"/>
<evidence type="ECO:0000256" key="2">
    <source>
        <dbReference type="ARBA" id="ARBA00022679"/>
    </source>
</evidence>
<dbReference type="EMBL" id="CP141882">
    <property type="protein sequence ID" value="WRT64510.1"/>
    <property type="molecule type" value="Genomic_DNA"/>
</dbReference>
<dbReference type="GeneID" id="87953573"/>
<evidence type="ECO:0000313" key="4">
    <source>
        <dbReference type="EMBL" id="WRT64510.1"/>
    </source>
</evidence>
<keyword evidence="2" id="KW-0808">Transferase</keyword>
<evidence type="ECO:0000259" key="3">
    <source>
        <dbReference type="Pfam" id="PF06722"/>
    </source>
</evidence>
<sequence length="507" mass="56225">MSKPKIFFFTNPESGQANCFLAVISAIQAKHGESVEIHLGSFEQLEKRKPVDVHFHRIHGQGMGYKEDGSSKDISKAMCHPPGVLGMLKCIYYLSKTTWTGSSEDYILATKDVSNLLDQIQPDYIVVDNVFNLVRDVLLNTKRHNGDPWEYAILSPNTYKDFPGDNPDSDILDLPVSGTGFPYPLSTKNRIVSIILSICIGLMIYIFDPPTREIHKARKQLGYKGALPMYTFLNGEHTFLCMSKDQADLPRIKSNSNPKKNSANQWLIGCGPILMNSKPVKEVDNQLSEWLNKRPTMLIVLGTHFNTSPHLANEMFNSLKVIMAKRKDIQVLWKLQLDSSSQSSMNPGSSAQNNLRDILEGHAELEDRLKVVNWLIPDPLAILQTGNVICFVNHGGSNSYHEALGTGTPQVILPAWADCYDFAGRLSYLGNGVCGNTKSAPGWNQLELTKAILTVIGETRTSPIAAQIRMNANKLQDIVTENGTRQGKDIAAAIIWEELLDAVGESS</sequence>
<dbReference type="PANTHER" id="PTHR48043:SF145">
    <property type="entry name" value="FI06409P-RELATED"/>
    <property type="match status" value="1"/>
</dbReference>
<dbReference type="RefSeq" id="XP_062789250.1">
    <property type="nucleotide sequence ID" value="XM_062933199.1"/>
</dbReference>
<keyword evidence="1" id="KW-0328">Glycosyltransferase</keyword>
<dbReference type="InterPro" id="IPR010610">
    <property type="entry name" value="EryCIII-like_C"/>
</dbReference>
<keyword evidence="5" id="KW-1185">Reference proteome</keyword>
<dbReference type="Proteomes" id="UP001329825">
    <property type="component" value="Chromosome 2"/>
</dbReference>
<dbReference type="SUPFAM" id="SSF53756">
    <property type="entry name" value="UDP-Glycosyltransferase/glycogen phosphorylase"/>
    <property type="match status" value="1"/>
</dbReference>
<evidence type="ECO:0000256" key="1">
    <source>
        <dbReference type="ARBA" id="ARBA00022676"/>
    </source>
</evidence>
<protein>
    <recommendedName>
        <fullName evidence="3">Erythromycin biosynthesis protein CIII-like C-terminal domain-containing protein</fullName>
    </recommendedName>
</protein>
<dbReference type="PANTHER" id="PTHR48043">
    <property type="entry name" value="EG:EG0003.4 PROTEIN-RELATED"/>
    <property type="match status" value="1"/>
</dbReference>
<dbReference type="Pfam" id="PF06722">
    <property type="entry name" value="EryCIII-like_C"/>
    <property type="match status" value="1"/>
</dbReference>